<dbReference type="SMART" id="SM00027">
    <property type="entry name" value="EH"/>
    <property type="match status" value="1"/>
</dbReference>
<dbReference type="GO" id="GO:0006897">
    <property type="term" value="P:endocytosis"/>
    <property type="evidence" value="ECO:0007669"/>
    <property type="project" value="TreeGrafter"/>
</dbReference>
<evidence type="ECO:0000313" key="5">
    <source>
        <dbReference type="Proteomes" id="UP000694388"/>
    </source>
</evidence>
<dbReference type="InterPro" id="IPR002048">
    <property type="entry name" value="EF_hand_dom"/>
</dbReference>
<dbReference type="Ensembl" id="ENSEBUT00000012865.1">
    <property type="protein sequence ID" value="ENSEBUP00000012289.1"/>
    <property type="gene ID" value="ENSEBUG00000007825.1"/>
</dbReference>
<evidence type="ECO:0000256" key="1">
    <source>
        <dbReference type="SAM" id="MobiDB-lite"/>
    </source>
</evidence>
<feature type="domain" description="EH" evidence="2">
    <location>
        <begin position="25"/>
        <end position="113"/>
    </location>
</feature>
<dbReference type="Pfam" id="PF12763">
    <property type="entry name" value="EH"/>
    <property type="match status" value="1"/>
</dbReference>
<protein>
    <submittedName>
        <fullName evidence="4">Uncharacterized protein</fullName>
    </submittedName>
</protein>
<reference evidence="4" key="1">
    <citation type="submission" date="2025-05" db="UniProtKB">
        <authorList>
            <consortium name="Ensembl"/>
        </authorList>
    </citation>
    <scope>IDENTIFICATION</scope>
</reference>
<feature type="domain" description="EF-hand" evidence="3">
    <location>
        <begin position="57"/>
        <end position="92"/>
    </location>
</feature>
<keyword evidence="5" id="KW-1185">Reference proteome</keyword>
<feature type="region of interest" description="Disordered" evidence="1">
    <location>
        <begin position="147"/>
        <end position="192"/>
    </location>
</feature>
<feature type="region of interest" description="Disordered" evidence="1">
    <location>
        <begin position="280"/>
        <end position="307"/>
    </location>
</feature>
<feature type="compositionally biased region" description="Polar residues" evidence="1">
    <location>
        <begin position="292"/>
        <end position="302"/>
    </location>
</feature>
<dbReference type="GO" id="GO:0005886">
    <property type="term" value="C:plasma membrane"/>
    <property type="evidence" value="ECO:0007669"/>
    <property type="project" value="TreeGrafter"/>
</dbReference>
<dbReference type="PANTHER" id="PTHR11216">
    <property type="entry name" value="EH DOMAIN"/>
    <property type="match status" value="1"/>
</dbReference>
<dbReference type="CDD" id="cd00052">
    <property type="entry name" value="EH"/>
    <property type="match status" value="1"/>
</dbReference>
<dbReference type="AlphaFoldDB" id="A0A8C4QA24"/>
<feature type="compositionally biased region" description="Basic and acidic residues" evidence="1">
    <location>
        <begin position="164"/>
        <end position="192"/>
    </location>
</feature>
<dbReference type="SUPFAM" id="SSF47473">
    <property type="entry name" value="EF-hand"/>
    <property type="match status" value="1"/>
</dbReference>
<sequence>MAGIPWATSTRQVSGMELQPLSTSEREMFNQLFWSLSPVGGRVTGQQVKGLFMKSALPQHVLAHIWSLVDTDADGHIDCMQFSLAMHLVRNAMCGCPPPSALPPHILQAFVAPMPPTTTETHNGVSHMLHSAKRHSLAFEESRRANMEAGEAELTRRRAFQRQRQQEEKEREERDREQQRQRRREKEEECRRKDLEAERDRMRRDVEKLKVRHTELNRELNHWQARKEALEQRMEEMRKDASVFRNELDSTTQMIVQLQAETDSLMEQLQRAQKDVQELQVERQSLEEQTRQGKQSQSNGNQEAWGGKAMVEKQRLSLVQRFADLRVIEKQIYQSKGMEESSSMQKADHLEEWNNEIQGATGGVEKRPNVAYLLDKTKDLLTKKGTLETSNQANDSTTLPRDPFLPVTSEEGSTTAWVDRNGMSSGKLGFDSHFDPFGTSETTSVNDDDSWADFSNL</sequence>
<dbReference type="PROSITE" id="PS50222">
    <property type="entry name" value="EF_HAND_2"/>
    <property type="match status" value="1"/>
</dbReference>
<organism evidence="4 5">
    <name type="scientific">Eptatretus burgeri</name>
    <name type="common">Inshore hagfish</name>
    <dbReference type="NCBI Taxonomy" id="7764"/>
    <lineage>
        <taxon>Eukaryota</taxon>
        <taxon>Metazoa</taxon>
        <taxon>Chordata</taxon>
        <taxon>Craniata</taxon>
        <taxon>Vertebrata</taxon>
        <taxon>Cyclostomata</taxon>
        <taxon>Myxini</taxon>
        <taxon>Myxiniformes</taxon>
        <taxon>Myxinidae</taxon>
        <taxon>Eptatretinae</taxon>
        <taxon>Eptatretus</taxon>
    </lineage>
</organism>
<dbReference type="Gene3D" id="1.10.238.10">
    <property type="entry name" value="EF-hand"/>
    <property type="match status" value="1"/>
</dbReference>
<proteinExistence type="predicted"/>
<dbReference type="GO" id="GO:0005737">
    <property type="term" value="C:cytoplasm"/>
    <property type="evidence" value="ECO:0007669"/>
    <property type="project" value="TreeGrafter"/>
</dbReference>
<feature type="compositionally biased region" description="Polar residues" evidence="1">
    <location>
        <begin position="390"/>
        <end position="399"/>
    </location>
</feature>
<dbReference type="Ensembl" id="ENSEBUT00000012850.1">
    <property type="protein sequence ID" value="ENSEBUP00000012274.1"/>
    <property type="gene ID" value="ENSEBUG00000007825.1"/>
</dbReference>
<dbReference type="InterPro" id="IPR011992">
    <property type="entry name" value="EF-hand-dom_pair"/>
</dbReference>
<accession>A0A8C4QA24</accession>
<feature type="compositionally biased region" description="Basic and acidic residues" evidence="1">
    <location>
        <begin position="280"/>
        <end position="291"/>
    </location>
</feature>
<feature type="region of interest" description="Disordered" evidence="1">
    <location>
        <begin position="435"/>
        <end position="457"/>
    </location>
</feature>
<dbReference type="GO" id="GO:0005509">
    <property type="term" value="F:calcium ion binding"/>
    <property type="evidence" value="ECO:0007669"/>
    <property type="project" value="InterPro"/>
</dbReference>
<dbReference type="InterPro" id="IPR000261">
    <property type="entry name" value="EH_dom"/>
</dbReference>
<evidence type="ECO:0000313" key="4">
    <source>
        <dbReference type="Ensembl" id="ENSEBUP00000012274.1"/>
    </source>
</evidence>
<dbReference type="Proteomes" id="UP000694388">
    <property type="component" value="Unplaced"/>
</dbReference>
<dbReference type="PROSITE" id="PS50031">
    <property type="entry name" value="EH"/>
    <property type="match status" value="1"/>
</dbReference>
<dbReference type="GO" id="GO:0016197">
    <property type="term" value="P:endosomal transport"/>
    <property type="evidence" value="ECO:0007669"/>
    <property type="project" value="TreeGrafter"/>
</dbReference>
<name>A0A8C4QA24_EPTBU</name>
<evidence type="ECO:0000259" key="3">
    <source>
        <dbReference type="PROSITE" id="PS50222"/>
    </source>
</evidence>
<evidence type="ECO:0000259" key="2">
    <source>
        <dbReference type="PROSITE" id="PS50031"/>
    </source>
</evidence>
<feature type="region of interest" description="Disordered" evidence="1">
    <location>
        <begin position="385"/>
        <end position="420"/>
    </location>
</feature>